<reference evidence="5 6" key="1">
    <citation type="journal article" date="2024" name="Nat. Commun.">
        <title>Phylogenomics reveals the evolutionary origins of lichenization in chlorophyte algae.</title>
        <authorList>
            <person name="Puginier C."/>
            <person name="Libourel C."/>
            <person name="Otte J."/>
            <person name="Skaloud P."/>
            <person name="Haon M."/>
            <person name="Grisel S."/>
            <person name="Petersen M."/>
            <person name="Berrin J.G."/>
            <person name="Delaux P.M."/>
            <person name="Dal Grande F."/>
            <person name="Keller J."/>
        </authorList>
    </citation>
    <scope>NUCLEOTIDE SEQUENCE [LARGE SCALE GENOMIC DNA]</scope>
    <source>
        <strain evidence="5 6">SAG 245.80</strain>
    </source>
</reference>
<gene>
    <name evidence="5" type="ORF">WJX81_002811</name>
</gene>
<feature type="compositionally biased region" description="Basic and acidic residues" evidence="3">
    <location>
        <begin position="37"/>
        <end position="47"/>
    </location>
</feature>
<organism evidence="5 6">
    <name type="scientific">Elliptochloris bilobata</name>
    <dbReference type="NCBI Taxonomy" id="381761"/>
    <lineage>
        <taxon>Eukaryota</taxon>
        <taxon>Viridiplantae</taxon>
        <taxon>Chlorophyta</taxon>
        <taxon>core chlorophytes</taxon>
        <taxon>Trebouxiophyceae</taxon>
        <taxon>Trebouxiophyceae incertae sedis</taxon>
        <taxon>Elliptochloris clade</taxon>
        <taxon>Elliptochloris</taxon>
    </lineage>
</organism>
<feature type="region of interest" description="Disordered" evidence="3">
    <location>
        <begin position="213"/>
        <end position="236"/>
    </location>
</feature>
<keyword evidence="6" id="KW-1185">Reference proteome</keyword>
<dbReference type="CDD" id="cd06257">
    <property type="entry name" value="DnaJ"/>
    <property type="match status" value="1"/>
</dbReference>
<keyword evidence="1" id="KW-0694">RNA-binding</keyword>
<dbReference type="InterPro" id="IPR004088">
    <property type="entry name" value="KH_dom_type_1"/>
</dbReference>
<feature type="compositionally biased region" description="Basic and acidic residues" evidence="3">
    <location>
        <begin position="213"/>
        <end position="223"/>
    </location>
</feature>
<dbReference type="Pfam" id="PF00013">
    <property type="entry name" value="KH_1"/>
    <property type="match status" value="1"/>
</dbReference>
<dbReference type="PANTHER" id="PTHR24074">
    <property type="entry name" value="CO-CHAPERONE PROTEIN DJLA"/>
    <property type="match status" value="1"/>
</dbReference>
<feature type="domain" description="J" evidence="4">
    <location>
        <begin position="387"/>
        <end position="453"/>
    </location>
</feature>
<dbReference type="Gene3D" id="1.10.287.110">
    <property type="entry name" value="DnaJ domain"/>
    <property type="match status" value="1"/>
</dbReference>
<name>A0AAW1RNG5_9CHLO</name>
<keyword evidence="2" id="KW-0175">Coiled coil</keyword>
<evidence type="ECO:0000256" key="2">
    <source>
        <dbReference type="SAM" id="Coils"/>
    </source>
</evidence>
<dbReference type="SUPFAM" id="SSF54791">
    <property type="entry name" value="Eukaryotic type KH-domain (KH-domain type I)"/>
    <property type="match status" value="1"/>
</dbReference>
<dbReference type="SUPFAM" id="SSF46565">
    <property type="entry name" value="Chaperone J-domain"/>
    <property type="match status" value="1"/>
</dbReference>
<dbReference type="SMART" id="SM00322">
    <property type="entry name" value="KH"/>
    <property type="match status" value="1"/>
</dbReference>
<feature type="region of interest" description="Disordered" evidence="3">
    <location>
        <begin position="1"/>
        <end position="177"/>
    </location>
</feature>
<sequence>MGRSRSRSRERHGRWSDSQDRRRARSRSRDRRRSRSHSRDRDRDRNRREHGRHSRASEPEQNGQNDKRRRADSPGAGTADAEAEKKRLRLEKLAAWRSRQGGASASGAGAASGNEPAAHASPQAPVERHAQPEQAQAQPPAQAQPEVWMPWEDPATAFGAASGPQPNLPPPEIAARQARAAAKQAAEMKAAAALVEDPLDAFMATEVAPEIAAKERAEEERRAEQRRKRLQDRADGKIPKLEAILAESESEEEPDAVVEIPANKIKLMVGPGGERIKLIQRKSKCRIQVKKEEDELQRAFGSSGATVMGVQKPGAPRPGATAADLAEKKVVTVMLFGNVHECEVAQRMIAEAINNKEQKAKQRHKEYEKKREAKARDRQMYHLRHTRDYEALELPIGASRAEIKAAYRNLAKLWHPDKHPENAEEAKEKFQAIQRAYDLLMSTDEDARIEALAAK</sequence>
<dbReference type="InterPro" id="IPR001623">
    <property type="entry name" value="DnaJ_domain"/>
</dbReference>
<dbReference type="PRINTS" id="PR00625">
    <property type="entry name" value="JDOMAIN"/>
</dbReference>
<dbReference type="SMART" id="SM00271">
    <property type="entry name" value="DnaJ"/>
    <property type="match status" value="1"/>
</dbReference>
<feature type="compositionally biased region" description="Basic and acidic residues" evidence="3">
    <location>
        <begin position="82"/>
        <end position="94"/>
    </location>
</feature>
<feature type="coiled-coil region" evidence="2">
    <location>
        <begin position="342"/>
        <end position="377"/>
    </location>
</feature>
<feature type="compositionally biased region" description="Low complexity" evidence="3">
    <location>
        <begin position="95"/>
        <end position="121"/>
    </location>
</feature>
<dbReference type="Pfam" id="PF00226">
    <property type="entry name" value="DnaJ"/>
    <property type="match status" value="1"/>
</dbReference>
<dbReference type="Proteomes" id="UP001445335">
    <property type="component" value="Unassembled WGS sequence"/>
</dbReference>
<dbReference type="InterPro" id="IPR036869">
    <property type="entry name" value="J_dom_sf"/>
</dbReference>
<dbReference type="CDD" id="cd00105">
    <property type="entry name" value="KH-I"/>
    <property type="match status" value="1"/>
</dbReference>
<dbReference type="Gene3D" id="3.30.1370.10">
    <property type="entry name" value="K Homology domain, type 1"/>
    <property type="match status" value="1"/>
</dbReference>
<feature type="compositionally biased region" description="Low complexity" evidence="3">
    <location>
        <begin position="132"/>
        <end position="146"/>
    </location>
</feature>
<dbReference type="InterPro" id="IPR036612">
    <property type="entry name" value="KH_dom_type_1_sf"/>
</dbReference>
<evidence type="ECO:0000256" key="1">
    <source>
        <dbReference type="PROSITE-ProRule" id="PRU00117"/>
    </source>
</evidence>
<evidence type="ECO:0000256" key="3">
    <source>
        <dbReference type="SAM" id="MobiDB-lite"/>
    </source>
</evidence>
<dbReference type="GO" id="GO:0003723">
    <property type="term" value="F:RNA binding"/>
    <property type="evidence" value="ECO:0007669"/>
    <property type="project" value="UniProtKB-UniRule"/>
</dbReference>
<dbReference type="EMBL" id="JALJOU010000029">
    <property type="protein sequence ID" value="KAK9835168.1"/>
    <property type="molecule type" value="Genomic_DNA"/>
</dbReference>
<dbReference type="InterPro" id="IPR050817">
    <property type="entry name" value="DjlA_DnaK_co-chaperone"/>
</dbReference>
<evidence type="ECO:0000259" key="4">
    <source>
        <dbReference type="PROSITE" id="PS50076"/>
    </source>
</evidence>
<protein>
    <recommendedName>
        <fullName evidence="4">J domain-containing protein</fullName>
    </recommendedName>
</protein>
<dbReference type="PROSITE" id="PS50076">
    <property type="entry name" value="DNAJ_2"/>
    <property type="match status" value="1"/>
</dbReference>
<dbReference type="PROSITE" id="PS50084">
    <property type="entry name" value="KH_TYPE_1"/>
    <property type="match status" value="1"/>
</dbReference>
<proteinExistence type="predicted"/>
<dbReference type="AlphaFoldDB" id="A0AAW1RNG5"/>
<dbReference type="InterPro" id="IPR004087">
    <property type="entry name" value="KH_dom"/>
</dbReference>
<evidence type="ECO:0000313" key="6">
    <source>
        <dbReference type="Proteomes" id="UP001445335"/>
    </source>
</evidence>
<comment type="caution">
    <text evidence="5">The sequence shown here is derived from an EMBL/GenBank/DDBJ whole genome shotgun (WGS) entry which is preliminary data.</text>
</comment>
<evidence type="ECO:0000313" key="5">
    <source>
        <dbReference type="EMBL" id="KAK9835168.1"/>
    </source>
</evidence>
<feature type="compositionally biased region" description="Basic residues" evidence="3">
    <location>
        <begin position="1"/>
        <end position="12"/>
    </location>
</feature>
<feature type="compositionally biased region" description="Basic residues" evidence="3">
    <location>
        <begin position="22"/>
        <end position="36"/>
    </location>
</feature>
<accession>A0AAW1RNG5</accession>